<dbReference type="Pfam" id="PF20826">
    <property type="entry name" value="PHD_5"/>
    <property type="match status" value="1"/>
</dbReference>
<feature type="compositionally biased region" description="Basic residues" evidence="5">
    <location>
        <begin position="264"/>
        <end position="273"/>
    </location>
</feature>
<dbReference type="CDD" id="cd15550">
    <property type="entry name" value="PHD_MLL5"/>
    <property type="match status" value="1"/>
</dbReference>
<dbReference type="InterPro" id="IPR013083">
    <property type="entry name" value="Znf_RING/FYVE/PHD"/>
</dbReference>
<dbReference type="PANTHER" id="PTHR47793:SF1">
    <property type="entry name" value="HISTONE DEACETYLASE COMPLEX SUBUNIT CTI6"/>
    <property type="match status" value="1"/>
</dbReference>
<evidence type="ECO:0000256" key="5">
    <source>
        <dbReference type="SAM" id="MobiDB-lite"/>
    </source>
</evidence>
<feature type="compositionally biased region" description="Acidic residues" evidence="5">
    <location>
        <begin position="22"/>
        <end position="47"/>
    </location>
</feature>
<dbReference type="PROSITE" id="PS50016">
    <property type="entry name" value="ZF_PHD_2"/>
    <property type="match status" value="1"/>
</dbReference>
<dbReference type="GeneID" id="30991106"/>
<keyword evidence="3" id="KW-0862">Zinc</keyword>
<dbReference type="GO" id="GO:0008270">
    <property type="term" value="F:zinc ion binding"/>
    <property type="evidence" value="ECO:0007669"/>
    <property type="project" value="UniProtKB-KW"/>
</dbReference>
<evidence type="ECO:0000256" key="1">
    <source>
        <dbReference type="ARBA" id="ARBA00022723"/>
    </source>
</evidence>
<evidence type="ECO:0000256" key="3">
    <source>
        <dbReference type="ARBA" id="ARBA00022833"/>
    </source>
</evidence>
<feature type="compositionally biased region" description="Basic and acidic residues" evidence="5">
    <location>
        <begin position="167"/>
        <end position="187"/>
    </location>
</feature>
<dbReference type="SMART" id="SM00249">
    <property type="entry name" value="PHD"/>
    <property type="match status" value="1"/>
</dbReference>
<feature type="region of interest" description="Disordered" evidence="5">
    <location>
        <begin position="1"/>
        <end position="49"/>
    </location>
</feature>
<feature type="domain" description="PHD-type" evidence="6">
    <location>
        <begin position="48"/>
        <end position="98"/>
    </location>
</feature>
<dbReference type="Proteomes" id="UP000094389">
    <property type="component" value="Unassembled WGS sequence"/>
</dbReference>
<dbReference type="GO" id="GO:0061188">
    <property type="term" value="P:negative regulation of rDNA heterochromatin formation"/>
    <property type="evidence" value="ECO:0007669"/>
    <property type="project" value="TreeGrafter"/>
</dbReference>
<keyword evidence="2 4" id="KW-0863">Zinc-finger</keyword>
<feature type="compositionally biased region" description="Basic and acidic residues" evidence="5">
    <location>
        <begin position="133"/>
        <end position="160"/>
    </location>
</feature>
<dbReference type="PROSITE" id="PS01359">
    <property type="entry name" value="ZF_PHD_1"/>
    <property type="match status" value="1"/>
</dbReference>
<reference evidence="7 8" key="1">
    <citation type="journal article" date="2016" name="Proc. Natl. Acad. Sci. U.S.A.">
        <title>Comparative genomics of biotechnologically important yeasts.</title>
        <authorList>
            <person name="Riley R."/>
            <person name="Haridas S."/>
            <person name="Wolfe K.H."/>
            <person name="Lopes M.R."/>
            <person name="Hittinger C.T."/>
            <person name="Goeker M."/>
            <person name="Salamov A.A."/>
            <person name="Wisecaver J.H."/>
            <person name="Long T.M."/>
            <person name="Calvey C.H."/>
            <person name="Aerts A.L."/>
            <person name="Barry K.W."/>
            <person name="Choi C."/>
            <person name="Clum A."/>
            <person name="Coughlan A.Y."/>
            <person name="Deshpande S."/>
            <person name="Douglass A.P."/>
            <person name="Hanson S.J."/>
            <person name="Klenk H.-P."/>
            <person name="LaButti K.M."/>
            <person name="Lapidus A."/>
            <person name="Lindquist E.A."/>
            <person name="Lipzen A.M."/>
            <person name="Meier-Kolthoff J.P."/>
            <person name="Ohm R.A."/>
            <person name="Otillar R.P."/>
            <person name="Pangilinan J.L."/>
            <person name="Peng Y."/>
            <person name="Rokas A."/>
            <person name="Rosa C.A."/>
            <person name="Scheuner C."/>
            <person name="Sibirny A.A."/>
            <person name="Slot J.C."/>
            <person name="Stielow J.B."/>
            <person name="Sun H."/>
            <person name="Kurtzman C.P."/>
            <person name="Blackwell M."/>
            <person name="Grigoriev I.V."/>
            <person name="Jeffries T.W."/>
        </authorList>
    </citation>
    <scope>NUCLEOTIDE SEQUENCE [LARGE SCALE GENOMIC DNA]</scope>
    <source>
        <strain evidence="8">ATCC 18201 / CBS 1600 / BCRC 20928 / JCM 3617 / NBRC 0987 / NRRL Y-1542</strain>
    </source>
</reference>
<dbReference type="InterPro" id="IPR019787">
    <property type="entry name" value="Znf_PHD-finger"/>
</dbReference>
<evidence type="ECO:0000313" key="8">
    <source>
        <dbReference type="Proteomes" id="UP000094389"/>
    </source>
</evidence>
<dbReference type="PANTHER" id="PTHR47793">
    <property type="entry name" value="HISTONE DEACETYLASE COMPLEX SUBUNIT CTI6"/>
    <property type="match status" value="1"/>
</dbReference>
<dbReference type="InterPro" id="IPR019786">
    <property type="entry name" value="Zinc_finger_PHD-type_CS"/>
</dbReference>
<feature type="compositionally biased region" description="Low complexity" evidence="5">
    <location>
        <begin position="274"/>
        <end position="286"/>
    </location>
</feature>
<dbReference type="GO" id="GO:0061186">
    <property type="term" value="P:negative regulation of silent mating-type cassette heterochromatin formation"/>
    <property type="evidence" value="ECO:0007669"/>
    <property type="project" value="TreeGrafter"/>
</dbReference>
<protein>
    <recommendedName>
        <fullName evidence="6">PHD-type domain-containing protein</fullName>
    </recommendedName>
</protein>
<proteinExistence type="predicted"/>
<gene>
    <name evidence="7" type="ORF">CYBJADRAFT_175496</name>
</gene>
<feature type="compositionally biased region" description="Low complexity" evidence="5">
    <location>
        <begin position="1"/>
        <end position="13"/>
    </location>
</feature>
<dbReference type="STRING" id="983966.A0A1E4RV20"/>
<dbReference type="Gene3D" id="3.30.40.10">
    <property type="entry name" value="Zinc/RING finger domain, C3HC4 (zinc finger)"/>
    <property type="match status" value="1"/>
</dbReference>
<feature type="compositionally biased region" description="Basic and acidic residues" evidence="5">
    <location>
        <begin position="206"/>
        <end position="218"/>
    </location>
</feature>
<dbReference type="InterPro" id="IPR001965">
    <property type="entry name" value="Znf_PHD"/>
</dbReference>
<dbReference type="OMA" id="PEKYWCE"/>
<dbReference type="OrthoDB" id="418595at2759"/>
<evidence type="ECO:0000313" key="7">
    <source>
        <dbReference type="EMBL" id="ODV71088.1"/>
    </source>
</evidence>
<name>A0A1E4RV20_CYBJN</name>
<keyword evidence="8" id="KW-1185">Reference proteome</keyword>
<feature type="compositionally biased region" description="Basic and acidic residues" evidence="5">
    <location>
        <begin position="240"/>
        <end position="249"/>
    </location>
</feature>
<dbReference type="InterPro" id="IPR003903">
    <property type="entry name" value="UIM_dom"/>
</dbReference>
<feature type="region of interest" description="Disordered" evidence="5">
    <location>
        <begin position="112"/>
        <end position="299"/>
    </location>
</feature>
<keyword evidence="1" id="KW-0479">Metal-binding</keyword>
<dbReference type="GO" id="GO:0070210">
    <property type="term" value="C:Rpd3L-Expanded complex"/>
    <property type="evidence" value="ECO:0007669"/>
    <property type="project" value="TreeGrafter"/>
</dbReference>
<organism evidence="7 8">
    <name type="scientific">Cyberlindnera jadinii (strain ATCC 18201 / CBS 1600 / BCRC 20928 / JCM 3617 / NBRC 0987 / NRRL Y-1542)</name>
    <name type="common">Torula yeast</name>
    <name type="synonym">Candida utilis</name>
    <dbReference type="NCBI Taxonomy" id="983966"/>
    <lineage>
        <taxon>Eukaryota</taxon>
        <taxon>Fungi</taxon>
        <taxon>Dikarya</taxon>
        <taxon>Ascomycota</taxon>
        <taxon>Saccharomycotina</taxon>
        <taxon>Saccharomycetes</taxon>
        <taxon>Phaffomycetales</taxon>
        <taxon>Phaffomycetaceae</taxon>
        <taxon>Cyberlindnera</taxon>
    </lineage>
</organism>
<dbReference type="PROSITE" id="PS50330">
    <property type="entry name" value="UIM"/>
    <property type="match status" value="1"/>
</dbReference>
<sequence>MPSLRSTRSSDSSRSNHKLEEVGDGEEEFEQADEPQEEEEYDEEEEAETRCICGELDPPDADGLYIQCEKCSVWQHGYCVSISDTVPEKYWCEQCKPELHLIVVTPQGKMSKYLPVQPKDSKESVGSRRKSRRAQDDEKDELQQKKKRERGGLSREDARYEAMIQRALEESKKDAQPDTKSEDERGSRRSSRRKRSSEDVDGDEGELSKQSDVEHSDAGKGNGNGQGAEAESKPTTGESRVSRLKRESAENSESNDSTASSSTQKKKAKRTKRSTPSSAGSSKSSSTIDFNKPTRPRIPQQRATLNEMRKRVAAILEFIGRTQVDIATEQKDQNELTKFVEDEKMKLTVDQMFENYNGSLELMDSLTRKLLLWEQTFGKFGDQ</sequence>
<dbReference type="SUPFAM" id="SSF57903">
    <property type="entry name" value="FYVE/PHD zinc finger"/>
    <property type="match status" value="1"/>
</dbReference>
<dbReference type="GO" id="GO:0033698">
    <property type="term" value="C:Rpd3L complex"/>
    <property type="evidence" value="ECO:0007669"/>
    <property type="project" value="TreeGrafter"/>
</dbReference>
<dbReference type="AlphaFoldDB" id="A0A1E4RV20"/>
<dbReference type="RefSeq" id="XP_020068127.1">
    <property type="nucleotide sequence ID" value="XM_020216710.1"/>
</dbReference>
<evidence type="ECO:0000256" key="4">
    <source>
        <dbReference type="PROSITE-ProRule" id="PRU00146"/>
    </source>
</evidence>
<dbReference type="EMBL" id="KV453945">
    <property type="protein sequence ID" value="ODV71088.1"/>
    <property type="molecule type" value="Genomic_DNA"/>
</dbReference>
<feature type="compositionally biased region" description="Low complexity" evidence="5">
    <location>
        <begin position="251"/>
        <end position="263"/>
    </location>
</feature>
<evidence type="ECO:0000259" key="6">
    <source>
        <dbReference type="PROSITE" id="PS50016"/>
    </source>
</evidence>
<dbReference type="InterPro" id="IPR011011">
    <property type="entry name" value="Znf_FYVE_PHD"/>
</dbReference>
<accession>A0A1E4RV20</accession>
<dbReference type="InterPro" id="IPR053051">
    <property type="entry name" value="HDAC_complex_subunit"/>
</dbReference>
<evidence type="ECO:0000256" key="2">
    <source>
        <dbReference type="ARBA" id="ARBA00022771"/>
    </source>
</evidence>